<feature type="transmembrane region" description="Helical" evidence="1">
    <location>
        <begin position="6"/>
        <end position="25"/>
    </location>
</feature>
<protein>
    <submittedName>
        <fullName evidence="2">Uncharacterized protein</fullName>
    </submittedName>
</protein>
<keyword evidence="1" id="KW-1133">Transmembrane helix</keyword>
<keyword evidence="1" id="KW-0472">Membrane</keyword>
<evidence type="ECO:0000313" key="2">
    <source>
        <dbReference type="EMBL" id="HJG37836.1"/>
    </source>
</evidence>
<organism evidence="2 3">
    <name type="scientific">Enorma phocaeensis</name>
    <dbReference type="NCBI Taxonomy" id="1871019"/>
    <lineage>
        <taxon>Bacteria</taxon>
        <taxon>Bacillati</taxon>
        <taxon>Actinomycetota</taxon>
        <taxon>Coriobacteriia</taxon>
        <taxon>Coriobacteriales</taxon>
        <taxon>Coriobacteriaceae</taxon>
        <taxon>Enorma</taxon>
    </lineage>
</organism>
<sequence>MEVMVYVIFALLIYLIVAMPSKKYLRRLVGAEGDRAPNLAALLRSRLGQGCTLVFDDVVAGVGSTRLVGTLIDVDDEWACVECVDEKTGAAQLKAVRLGLIRSLEE</sequence>
<dbReference type="EMBL" id="DYUZ01000029">
    <property type="protein sequence ID" value="HJG37836.1"/>
    <property type="molecule type" value="Genomic_DNA"/>
</dbReference>
<dbReference type="AlphaFoldDB" id="A0A921IUH1"/>
<reference evidence="2" key="1">
    <citation type="journal article" date="2021" name="PeerJ">
        <title>Extensive microbial diversity within the chicken gut microbiome revealed by metagenomics and culture.</title>
        <authorList>
            <person name="Gilroy R."/>
            <person name="Ravi A."/>
            <person name="Getino M."/>
            <person name="Pursley I."/>
            <person name="Horton D.L."/>
            <person name="Alikhan N.F."/>
            <person name="Baker D."/>
            <person name="Gharbi K."/>
            <person name="Hall N."/>
            <person name="Watson M."/>
            <person name="Adriaenssens E.M."/>
            <person name="Foster-Nyarko E."/>
            <person name="Jarju S."/>
            <person name="Secka A."/>
            <person name="Antonio M."/>
            <person name="Oren A."/>
            <person name="Chaudhuri R.R."/>
            <person name="La Ragione R."/>
            <person name="Hildebrand F."/>
            <person name="Pallen M.J."/>
        </authorList>
    </citation>
    <scope>NUCLEOTIDE SEQUENCE</scope>
    <source>
        <strain evidence="2">ChiHjej13B12-9602</strain>
    </source>
</reference>
<name>A0A921IUH1_9ACTN</name>
<keyword evidence="1" id="KW-0812">Transmembrane</keyword>
<evidence type="ECO:0000313" key="3">
    <source>
        <dbReference type="Proteomes" id="UP000753256"/>
    </source>
</evidence>
<comment type="caution">
    <text evidence="2">The sequence shown here is derived from an EMBL/GenBank/DDBJ whole genome shotgun (WGS) entry which is preliminary data.</text>
</comment>
<dbReference type="Proteomes" id="UP000753256">
    <property type="component" value="Unassembled WGS sequence"/>
</dbReference>
<evidence type="ECO:0000256" key="1">
    <source>
        <dbReference type="SAM" id="Phobius"/>
    </source>
</evidence>
<proteinExistence type="predicted"/>
<dbReference type="RefSeq" id="WP_273190866.1">
    <property type="nucleotide sequence ID" value="NZ_DYUZ01000029.1"/>
</dbReference>
<accession>A0A921IUH1</accession>
<gene>
    <name evidence="2" type="ORF">K8V70_08270</name>
</gene>
<reference evidence="2" key="2">
    <citation type="submission" date="2021-09" db="EMBL/GenBank/DDBJ databases">
        <authorList>
            <person name="Gilroy R."/>
        </authorList>
    </citation>
    <scope>NUCLEOTIDE SEQUENCE</scope>
    <source>
        <strain evidence="2">ChiHjej13B12-9602</strain>
    </source>
</reference>